<protein>
    <submittedName>
        <fullName evidence="2">Uncharacterized protein</fullName>
    </submittedName>
</protein>
<feature type="chain" id="PRO_5003258725" evidence="1">
    <location>
        <begin position="20"/>
        <end position="50"/>
    </location>
</feature>
<evidence type="ECO:0000313" key="2">
    <source>
        <dbReference type="EMBL" id="CBZ40215.1"/>
    </source>
</evidence>
<proteinExistence type="predicted"/>
<dbReference type="EMBL" id="FQ790233">
    <property type="protein sequence ID" value="CBZ40215.1"/>
    <property type="molecule type" value="Genomic_DNA"/>
</dbReference>
<sequence length="50" mass="5358">MAPALKLLALMFGTTSTAAAGSYGLVSYFKNPQKISIDREKQKPTGNDLL</sequence>
<accession>F0V2Z3</accession>
<gene>
    <name evidence="2" type="ORF">MSUIS_01220</name>
</gene>
<reference evidence="2 3" key="1">
    <citation type="journal article" date="2011" name="J. Bacteriol.">
        <title>Complete genome sequence of the hemotrophic Mycoplasma suis strain KI3806.</title>
        <authorList>
            <person name="Oehlerking J."/>
            <person name="Kube M."/>
            <person name="Felder K.M."/>
            <person name="Matter D."/>
            <person name="Wittenbrink M.M."/>
            <person name="Schwarzenbach S."/>
            <person name="Kramer M.M."/>
            <person name="Hoelzle K."/>
            <person name="Hoelzle L.E."/>
        </authorList>
    </citation>
    <scope>NUCLEOTIDE SEQUENCE [LARGE SCALE GENOMIC DNA]</scope>
    <source>
        <strain evidence="3">KI_3806</strain>
    </source>
</reference>
<evidence type="ECO:0000313" key="3">
    <source>
        <dbReference type="Proteomes" id="UP000008645"/>
    </source>
</evidence>
<name>F0V2Z3_MYCS3</name>
<dbReference type="RefSeq" id="WP_013608827.1">
    <property type="nucleotide sequence ID" value="NC_015153.1"/>
</dbReference>
<dbReference type="HOGENOM" id="CLU_3120097_0_0_14"/>
<dbReference type="KEGG" id="msk:MSUIS_01220"/>
<keyword evidence="1" id="KW-0732">Signal</keyword>
<organism evidence="2 3">
    <name type="scientific">Mycoplasma suis (strain KI_3806)</name>
    <dbReference type="NCBI Taxonomy" id="708248"/>
    <lineage>
        <taxon>Bacteria</taxon>
        <taxon>Bacillati</taxon>
        <taxon>Mycoplasmatota</taxon>
        <taxon>Mollicutes</taxon>
        <taxon>Mycoplasmataceae</taxon>
        <taxon>Mycoplasma</taxon>
    </lineage>
</organism>
<evidence type="ECO:0000256" key="1">
    <source>
        <dbReference type="SAM" id="SignalP"/>
    </source>
</evidence>
<dbReference type="Proteomes" id="UP000008645">
    <property type="component" value="Chromosome"/>
</dbReference>
<dbReference type="AlphaFoldDB" id="F0V2Z3"/>
<feature type="signal peptide" evidence="1">
    <location>
        <begin position="1"/>
        <end position="19"/>
    </location>
</feature>